<evidence type="ECO:0008006" key="4">
    <source>
        <dbReference type="Google" id="ProtNLM"/>
    </source>
</evidence>
<dbReference type="AlphaFoldDB" id="A0A1I4SL27"/>
<evidence type="ECO:0000313" key="3">
    <source>
        <dbReference type="Proteomes" id="UP000199149"/>
    </source>
</evidence>
<dbReference type="EMBL" id="FOUZ01000001">
    <property type="protein sequence ID" value="SFM65060.1"/>
    <property type="molecule type" value="Genomic_DNA"/>
</dbReference>
<organism evidence="2 3">
    <name type="scientific">Algoriella xinjiangensis</name>
    <dbReference type="NCBI Taxonomy" id="684065"/>
    <lineage>
        <taxon>Bacteria</taxon>
        <taxon>Pseudomonadati</taxon>
        <taxon>Bacteroidota</taxon>
        <taxon>Flavobacteriia</taxon>
        <taxon>Flavobacteriales</taxon>
        <taxon>Weeksellaceae</taxon>
        <taxon>Algoriella</taxon>
    </lineage>
</organism>
<feature type="transmembrane region" description="Helical" evidence="1">
    <location>
        <begin position="12"/>
        <end position="31"/>
    </location>
</feature>
<keyword evidence="3" id="KW-1185">Reference proteome</keyword>
<name>A0A1I4SL27_9FLAO</name>
<keyword evidence="1" id="KW-1133">Transmembrane helix</keyword>
<protein>
    <recommendedName>
        <fullName evidence="4">DUF1294 domain-containing protein</fullName>
    </recommendedName>
</protein>
<dbReference type="InterPro" id="IPR010718">
    <property type="entry name" value="DUF1294"/>
</dbReference>
<dbReference type="Proteomes" id="UP000199149">
    <property type="component" value="Unassembled WGS sequence"/>
</dbReference>
<evidence type="ECO:0000256" key="1">
    <source>
        <dbReference type="SAM" id="Phobius"/>
    </source>
</evidence>
<gene>
    <name evidence="2" type="ORF">SAMN05421738_101251</name>
</gene>
<evidence type="ECO:0000313" key="2">
    <source>
        <dbReference type="EMBL" id="SFM65060.1"/>
    </source>
</evidence>
<keyword evidence="1" id="KW-0472">Membrane</keyword>
<proteinExistence type="predicted"/>
<accession>A0A1I4SL27</accession>
<dbReference type="Pfam" id="PF06961">
    <property type="entry name" value="DUF1294"/>
    <property type="match status" value="1"/>
</dbReference>
<sequence length="66" mass="7605">MNARNGKRRISEFFLCFITLIGGTIGSILSMQIYHHKTKKLSFISKILAIVVIQFIVVWSLMDYVN</sequence>
<feature type="transmembrane region" description="Helical" evidence="1">
    <location>
        <begin position="43"/>
        <end position="62"/>
    </location>
</feature>
<keyword evidence="1" id="KW-0812">Transmembrane</keyword>
<reference evidence="3" key="1">
    <citation type="submission" date="2016-10" db="EMBL/GenBank/DDBJ databases">
        <authorList>
            <person name="Varghese N."/>
            <person name="Submissions S."/>
        </authorList>
    </citation>
    <scope>NUCLEOTIDE SEQUENCE [LARGE SCALE GENOMIC DNA]</scope>
    <source>
        <strain evidence="3">XJ109</strain>
    </source>
</reference>